<protein>
    <submittedName>
        <fullName evidence="4">Terminase</fullName>
    </submittedName>
</protein>
<gene>
    <name evidence="4" type="ORF">EGY25_04385</name>
</gene>
<name>A0A4Y9RYU0_9CAUL</name>
<dbReference type="GO" id="GO:0004519">
    <property type="term" value="F:endonuclease activity"/>
    <property type="evidence" value="ECO:0007669"/>
    <property type="project" value="InterPro"/>
</dbReference>
<evidence type="ECO:0000259" key="3">
    <source>
        <dbReference type="Pfam" id="PF20454"/>
    </source>
</evidence>
<evidence type="ECO:0000313" key="4">
    <source>
        <dbReference type="EMBL" id="TFW14437.1"/>
    </source>
</evidence>
<dbReference type="AlphaFoldDB" id="A0A4Y9RYU0"/>
<dbReference type="Pfam" id="PF05876">
    <property type="entry name" value="GpA_ATPase"/>
    <property type="match status" value="1"/>
</dbReference>
<evidence type="ECO:0000259" key="2">
    <source>
        <dbReference type="Pfam" id="PF05876"/>
    </source>
</evidence>
<feature type="compositionally biased region" description="Pro residues" evidence="1">
    <location>
        <begin position="686"/>
        <end position="696"/>
    </location>
</feature>
<dbReference type="InterPro" id="IPR046453">
    <property type="entry name" value="GpA_ATPase"/>
</dbReference>
<proteinExistence type="predicted"/>
<sequence>MAFDYTAFGDTGEVMKANAVRLDRATAQGLRPPARLTVSEWAERYRRFSEDAPIPGAWRHENAPYLVEIMDALSTHDPCEEVDIIKCSQSGGTAAIENWLGYVADLAPGPLLFVQSTLKAALEWATEKFWPMVEASPRLGHRRDGVIKPQGGADGGGSTKYRFNFMRSSSYIALAGGNSGPSLRQRTVRYAVEDDLDQFPDDVDRQGSPEAMVDSRLKVYRNRGMSKRAKISTPTIKGSSKIAAAHALSDRREFFFVCPHCASRFRIGWEPEADGQRDIHWPDGKPEEAYLVPRCCGSPVEHWQKKAGMVRIDGWLSVEIDGEATPTHMDEASFQALRARMPLSRRRGFNIHGMLTYFQTWADMAVEWEDAQGDQNKLKGWTMLTLGAPFELRGTAPDHELLKELKEQDWGFERAPVGVVVVTQASDVQGDGIYTERVGWGPNAESWQLGARFIPGATDVEGEGAWRDLDAYSRRLVEYPGGKAYPIDQEMVDAGYNTKAVEAYCAMRPNRTAVFGRAGWRLPVLGRGENLRYEQQGSRTGYASKRSEDKAYLVGVDGVKLTWYGYLRATLKAAQALAKGEQPDQTRGLVHFSKDTPDDWFEMVTAEAIVVEIVNSWPKKKWAPLPGRQNHYLDCRVYNFAAAEKLMLDTLTEQDWAALRAERYAPRDPNQGDLLSMMTGVAAPSASPPSPQPEPAAQPSFVDAGEDYL</sequence>
<evidence type="ECO:0000256" key="1">
    <source>
        <dbReference type="SAM" id="MobiDB-lite"/>
    </source>
</evidence>
<feature type="domain" description="Phage terminase large subunit GpA ATPase" evidence="2">
    <location>
        <begin position="54"/>
        <end position="315"/>
    </location>
</feature>
<evidence type="ECO:0000313" key="5">
    <source>
        <dbReference type="Proteomes" id="UP000298216"/>
    </source>
</evidence>
<dbReference type="GO" id="GO:0016887">
    <property type="term" value="F:ATP hydrolysis activity"/>
    <property type="evidence" value="ECO:0007669"/>
    <property type="project" value="InterPro"/>
</dbReference>
<dbReference type="OrthoDB" id="5181253at2"/>
<dbReference type="Proteomes" id="UP000298216">
    <property type="component" value="Unassembled WGS sequence"/>
</dbReference>
<feature type="region of interest" description="Disordered" evidence="1">
    <location>
        <begin position="667"/>
        <end position="709"/>
    </location>
</feature>
<dbReference type="EMBL" id="SPVH01000002">
    <property type="protein sequence ID" value="TFW14437.1"/>
    <property type="molecule type" value="Genomic_DNA"/>
</dbReference>
<reference evidence="4 5" key="1">
    <citation type="submission" date="2019-03" db="EMBL/GenBank/DDBJ databases">
        <title>Draft genome of Brevundimonas sp. a heavy metal resistant soil bacteria.</title>
        <authorList>
            <person name="Soto J."/>
        </authorList>
    </citation>
    <scope>NUCLEOTIDE SEQUENCE [LARGE SCALE GENOMIC DNA]</scope>
    <source>
        <strain evidence="4 5">B-10</strain>
    </source>
</reference>
<dbReference type="RefSeq" id="WP_135193822.1">
    <property type="nucleotide sequence ID" value="NZ_SPVH01000002.1"/>
</dbReference>
<accession>A0A4Y9RYU0</accession>
<feature type="domain" description="Terminase large subunit GpA endonuclease" evidence="3">
    <location>
        <begin position="347"/>
        <end position="655"/>
    </location>
</feature>
<comment type="caution">
    <text evidence="4">The sequence shown here is derived from an EMBL/GenBank/DDBJ whole genome shotgun (WGS) entry which is preliminary data.</text>
</comment>
<organism evidence="4 5">
    <name type="scientific">Brevundimonas intermedia</name>
    <dbReference type="NCBI Taxonomy" id="74315"/>
    <lineage>
        <taxon>Bacteria</taxon>
        <taxon>Pseudomonadati</taxon>
        <taxon>Pseudomonadota</taxon>
        <taxon>Alphaproteobacteria</taxon>
        <taxon>Caulobacterales</taxon>
        <taxon>Caulobacteraceae</taxon>
        <taxon>Brevundimonas</taxon>
    </lineage>
</organism>
<dbReference type="Pfam" id="PF20454">
    <property type="entry name" value="GpA_nuclease"/>
    <property type="match status" value="1"/>
</dbReference>
<dbReference type="InterPro" id="IPR046454">
    <property type="entry name" value="GpA_endonuclease"/>
</dbReference>
<keyword evidence="5" id="KW-1185">Reference proteome</keyword>